<dbReference type="AlphaFoldDB" id="A0A1C1CYI4"/>
<keyword evidence="2" id="KW-1185">Reference proteome</keyword>
<evidence type="ECO:0000313" key="1">
    <source>
        <dbReference type="EMBL" id="OCT53565.1"/>
    </source>
</evidence>
<protein>
    <submittedName>
        <fullName evidence="1">Uncharacterized protein</fullName>
    </submittedName>
</protein>
<gene>
    <name evidence="1" type="ORF">CLCR_10928</name>
</gene>
<accession>A0A1C1CYI4</accession>
<dbReference type="Proteomes" id="UP000094526">
    <property type="component" value="Unassembled WGS sequence"/>
</dbReference>
<proteinExistence type="predicted"/>
<dbReference type="VEuPathDB" id="FungiDB:CLCR_10928"/>
<name>A0A1C1CYI4_9EURO</name>
<comment type="caution">
    <text evidence="1">The sequence shown here is derived from an EMBL/GenBank/DDBJ whole genome shotgun (WGS) entry which is preliminary data.</text>
</comment>
<dbReference type="EMBL" id="LGRB01000008">
    <property type="protein sequence ID" value="OCT53565.1"/>
    <property type="molecule type" value="Genomic_DNA"/>
</dbReference>
<sequence>MSAHPIAECVDSNPTTSVATIQHYNATEPRFQMDLLSERGLSYPLSARQASCPNPSTNSLCEANFCFIYQQNGDGTAWATCCPTGWVLSLNSGDWSTQKCMLNGASEPPLRPVSCGGSINGATGTVSGWACVYSNQNINGGARTKRSAMLVAALTLSWFGLWCF</sequence>
<reference evidence="2" key="1">
    <citation type="submission" date="2015-07" db="EMBL/GenBank/DDBJ databases">
        <authorList>
            <person name="Teixeira M.M."/>
            <person name="Souza R.C."/>
            <person name="Almeida L.G."/>
            <person name="Vicente V.A."/>
            <person name="de Hoog S."/>
            <person name="Bocca A.L."/>
            <person name="de Almeida S.R."/>
            <person name="Vasconcelos A.T."/>
            <person name="Felipe M.S."/>
        </authorList>
    </citation>
    <scope>NUCLEOTIDE SEQUENCE [LARGE SCALE GENOMIC DNA]</scope>
    <source>
        <strain evidence="2">KSF</strain>
    </source>
</reference>
<organism evidence="1 2">
    <name type="scientific">Cladophialophora carrionii</name>
    <dbReference type="NCBI Taxonomy" id="86049"/>
    <lineage>
        <taxon>Eukaryota</taxon>
        <taxon>Fungi</taxon>
        <taxon>Dikarya</taxon>
        <taxon>Ascomycota</taxon>
        <taxon>Pezizomycotina</taxon>
        <taxon>Eurotiomycetes</taxon>
        <taxon>Chaetothyriomycetidae</taxon>
        <taxon>Chaetothyriales</taxon>
        <taxon>Herpotrichiellaceae</taxon>
        <taxon>Cladophialophora</taxon>
    </lineage>
</organism>
<evidence type="ECO:0000313" key="2">
    <source>
        <dbReference type="Proteomes" id="UP000094526"/>
    </source>
</evidence>